<reference evidence="1" key="1">
    <citation type="submission" date="2021-06" db="EMBL/GenBank/DDBJ databases">
        <authorList>
            <person name="Kallberg Y."/>
            <person name="Tangrot J."/>
            <person name="Rosling A."/>
        </authorList>
    </citation>
    <scope>NUCLEOTIDE SEQUENCE</scope>
    <source>
        <strain evidence="1">AZ414A</strain>
    </source>
</reference>
<dbReference type="EMBL" id="CAJVPK010008621">
    <property type="protein sequence ID" value="CAG8662061.1"/>
    <property type="molecule type" value="Genomic_DNA"/>
</dbReference>
<evidence type="ECO:0000313" key="1">
    <source>
        <dbReference type="EMBL" id="CAG8662061.1"/>
    </source>
</evidence>
<feature type="non-terminal residue" evidence="1">
    <location>
        <position position="1"/>
    </location>
</feature>
<keyword evidence="2" id="KW-1185">Reference proteome</keyword>
<proteinExistence type="predicted"/>
<name>A0A9N9E5Z5_9GLOM</name>
<organism evidence="1 2">
    <name type="scientific">Diversispora eburnea</name>
    <dbReference type="NCBI Taxonomy" id="1213867"/>
    <lineage>
        <taxon>Eukaryota</taxon>
        <taxon>Fungi</taxon>
        <taxon>Fungi incertae sedis</taxon>
        <taxon>Mucoromycota</taxon>
        <taxon>Glomeromycotina</taxon>
        <taxon>Glomeromycetes</taxon>
        <taxon>Diversisporales</taxon>
        <taxon>Diversisporaceae</taxon>
        <taxon>Diversispora</taxon>
    </lineage>
</organism>
<sequence>LEALQELVQIKPDIKGKEIYFFPTLKKYFKGHRSALATIFLEPNPTCQSIASILCETNYEPYWKTVLLINAQDILLNIKEKILPGKEFSGTAIQEINEGLEFKFAMKDGQPEKKLIIFSKNGLHSYEIHILNKIVQDIYLPFSIKAMKRTIDDIINIIRYVFSVKVCCGQNTA</sequence>
<gene>
    <name evidence="1" type="ORF">DEBURN_LOCUS11793</name>
</gene>
<accession>A0A9N9E5Z5</accession>
<protein>
    <submittedName>
        <fullName evidence="1">3938_t:CDS:1</fullName>
    </submittedName>
</protein>
<dbReference type="AlphaFoldDB" id="A0A9N9E5Z5"/>
<evidence type="ECO:0000313" key="2">
    <source>
        <dbReference type="Proteomes" id="UP000789706"/>
    </source>
</evidence>
<comment type="caution">
    <text evidence="1">The sequence shown here is derived from an EMBL/GenBank/DDBJ whole genome shotgun (WGS) entry which is preliminary data.</text>
</comment>
<dbReference type="OrthoDB" id="2444511at2759"/>
<feature type="non-terminal residue" evidence="1">
    <location>
        <position position="173"/>
    </location>
</feature>
<dbReference type="Proteomes" id="UP000789706">
    <property type="component" value="Unassembled WGS sequence"/>
</dbReference>